<protein>
    <recommendedName>
        <fullName evidence="4">Secreted protein</fullName>
    </recommendedName>
</protein>
<evidence type="ECO:0000313" key="2">
    <source>
        <dbReference type="EMBL" id="KIM44429.1"/>
    </source>
</evidence>
<reference evidence="3" key="2">
    <citation type="submission" date="2015-01" db="EMBL/GenBank/DDBJ databases">
        <title>Evolutionary Origins and Diversification of the Mycorrhizal Mutualists.</title>
        <authorList>
            <consortium name="DOE Joint Genome Institute"/>
            <consortium name="Mycorrhizal Genomics Consortium"/>
            <person name="Kohler A."/>
            <person name="Kuo A."/>
            <person name="Nagy L.G."/>
            <person name="Floudas D."/>
            <person name="Copeland A."/>
            <person name="Barry K.W."/>
            <person name="Cichocki N."/>
            <person name="Veneault-Fourrey C."/>
            <person name="LaButti K."/>
            <person name="Lindquist E.A."/>
            <person name="Lipzen A."/>
            <person name="Lundell T."/>
            <person name="Morin E."/>
            <person name="Murat C."/>
            <person name="Riley R."/>
            <person name="Ohm R."/>
            <person name="Sun H."/>
            <person name="Tunlid A."/>
            <person name="Henrissat B."/>
            <person name="Grigoriev I.V."/>
            <person name="Hibbett D.S."/>
            <person name="Martin F."/>
        </authorList>
    </citation>
    <scope>NUCLEOTIDE SEQUENCE [LARGE SCALE GENOMIC DNA]</scope>
    <source>
        <strain evidence="3">h7</strain>
    </source>
</reference>
<feature type="signal peptide" evidence="1">
    <location>
        <begin position="1"/>
        <end position="19"/>
    </location>
</feature>
<accession>A0A0C3CK01</accession>
<sequence length="94" mass="10927">MQCLWLSVISLIHSHRVIGSPADARYPHVPGRAAGGKYIGTLWSLSNNFENKYISRRNSKPDWSFITDRRLCQEQNNEGLMRQWQDQLSTPHME</sequence>
<dbReference type="EMBL" id="KN831773">
    <property type="protein sequence ID" value="KIM44429.1"/>
    <property type="molecule type" value="Genomic_DNA"/>
</dbReference>
<dbReference type="Proteomes" id="UP000053424">
    <property type="component" value="Unassembled WGS sequence"/>
</dbReference>
<dbReference type="HOGENOM" id="CLU_2386418_0_0_1"/>
<evidence type="ECO:0000256" key="1">
    <source>
        <dbReference type="SAM" id="SignalP"/>
    </source>
</evidence>
<organism evidence="2 3">
    <name type="scientific">Hebeloma cylindrosporum</name>
    <dbReference type="NCBI Taxonomy" id="76867"/>
    <lineage>
        <taxon>Eukaryota</taxon>
        <taxon>Fungi</taxon>
        <taxon>Dikarya</taxon>
        <taxon>Basidiomycota</taxon>
        <taxon>Agaricomycotina</taxon>
        <taxon>Agaricomycetes</taxon>
        <taxon>Agaricomycetidae</taxon>
        <taxon>Agaricales</taxon>
        <taxon>Agaricineae</taxon>
        <taxon>Hymenogastraceae</taxon>
        <taxon>Hebeloma</taxon>
    </lineage>
</organism>
<feature type="chain" id="PRO_5002176096" description="Secreted protein" evidence="1">
    <location>
        <begin position="20"/>
        <end position="94"/>
    </location>
</feature>
<gene>
    <name evidence="2" type="ORF">M413DRAFT_442407</name>
</gene>
<keyword evidence="1" id="KW-0732">Signal</keyword>
<keyword evidence="3" id="KW-1185">Reference proteome</keyword>
<evidence type="ECO:0008006" key="4">
    <source>
        <dbReference type="Google" id="ProtNLM"/>
    </source>
</evidence>
<name>A0A0C3CK01_HEBCY</name>
<dbReference type="AlphaFoldDB" id="A0A0C3CK01"/>
<proteinExistence type="predicted"/>
<evidence type="ECO:0000313" key="3">
    <source>
        <dbReference type="Proteomes" id="UP000053424"/>
    </source>
</evidence>
<reference evidence="2 3" key="1">
    <citation type="submission" date="2014-04" db="EMBL/GenBank/DDBJ databases">
        <authorList>
            <consortium name="DOE Joint Genome Institute"/>
            <person name="Kuo A."/>
            <person name="Gay G."/>
            <person name="Dore J."/>
            <person name="Kohler A."/>
            <person name="Nagy L.G."/>
            <person name="Floudas D."/>
            <person name="Copeland A."/>
            <person name="Barry K.W."/>
            <person name="Cichocki N."/>
            <person name="Veneault-Fourrey C."/>
            <person name="LaButti K."/>
            <person name="Lindquist E.A."/>
            <person name="Lipzen A."/>
            <person name="Lundell T."/>
            <person name="Morin E."/>
            <person name="Murat C."/>
            <person name="Sun H."/>
            <person name="Tunlid A."/>
            <person name="Henrissat B."/>
            <person name="Grigoriev I.V."/>
            <person name="Hibbett D.S."/>
            <person name="Martin F."/>
            <person name="Nordberg H.P."/>
            <person name="Cantor M.N."/>
            <person name="Hua S.X."/>
        </authorList>
    </citation>
    <scope>NUCLEOTIDE SEQUENCE [LARGE SCALE GENOMIC DNA]</scope>
    <source>
        <strain evidence="3">h7</strain>
    </source>
</reference>